<dbReference type="EMBL" id="JACIBT010000001">
    <property type="protein sequence ID" value="MBB3666705.1"/>
    <property type="molecule type" value="Genomic_DNA"/>
</dbReference>
<comment type="caution">
    <text evidence="2">The sequence shown here is derived from an EMBL/GenBank/DDBJ whole genome shotgun (WGS) entry which is preliminary data.</text>
</comment>
<feature type="transmembrane region" description="Helical" evidence="1">
    <location>
        <begin position="335"/>
        <end position="352"/>
    </location>
</feature>
<feature type="transmembrane region" description="Helical" evidence="1">
    <location>
        <begin position="257"/>
        <end position="276"/>
    </location>
</feature>
<evidence type="ECO:0000256" key="1">
    <source>
        <dbReference type="SAM" id="Phobius"/>
    </source>
</evidence>
<keyword evidence="1" id="KW-0812">Transmembrane</keyword>
<gene>
    <name evidence="2" type="ORF">FHX47_000298</name>
</gene>
<dbReference type="AlphaFoldDB" id="A0A7W5TNK4"/>
<proteinExistence type="predicted"/>
<evidence type="ECO:0000313" key="2">
    <source>
        <dbReference type="EMBL" id="MBB3666705.1"/>
    </source>
</evidence>
<protein>
    <recommendedName>
        <fullName evidence="4">Copper oxidase</fullName>
    </recommendedName>
</protein>
<dbReference type="RefSeq" id="WP_183357119.1">
    <property type="nucleotide sequence ID" value="NZ_BAABKR010000005.1"/>
</dbReference>
<feature type="transmembrane region" description="Helical" evidence="1">
    <location>
        <begin position="358"/>
        <end position="380"/>
    </location>
</feature>
<keyword evidence="1" id="KW-1133">Transmembrane helix</keyword>
<reference evidence="2 3" key="1">
    <citation type="submission" date="2020-08" db="EMBL/GenBank/DDBJ databases">
        <title>Sequencing the genomes of 1000 actinobacteria strains.</title>
        <authorList>
            <person name="Klenk H.-P."/>
        </authorList>
    </citation>
    <scope>NUCLEOTIDE SEQUENCE [LARGE SCALE GENOMIC DNA]</scope>
    <source>
        <strain evidence="2 3">DSM 28238</strain>
    </source>
</reference>
<sequence>MAVLVLLWAAAAVVVAIIHPFIPAARWLMVHVLVLGVAANAIVIWSSYFADALLRTRRIGHRREALTLLILNPGIVAVGAGVVTGWYPVLMIGAALIAAAALLHGVGLWLQSRGTLASRFSVTVRYYITAALCLPVGGWLGVEMVRGSQEMFAQLLFAHIGLNVLGFVGLTVAGTLLTFWPTMLRTQIEAGAERAVARAWWLLVLGLLIITGSSALDSPWAVAVGVLVYIAGLAVIGVSLVRAAAARAPSHFGPWSVAFSLGWWVGSLVILTLMLISAESMSDAVGSVRSLTAPFALGFLAQLIAGALSYLLPVVLGGGPGVTRRTTALLDRGRWVRLVVLNGAALLALIPAPPPMQLSLSFLAASALVMFLVLAVRAIIAAVRKETAPRPVDA</sequence>
<evidence type="ECO:0008006" key="4">
    <source>
        <dbReference type="Google" id="ProtNLM"/>
    </source>
</evidence>
<feature type="transmembrane region" description="Helical" evidence="1">
    <location>
        <begin position="89"/>
        <end position="110"/>
    </location>
</feature>
<dbReference type="Proteomes" id="UP000547528">
    <property type="component" value="Unassembled WGS sequence"/>
</dbReference>
<dbReference type="InterPro" id="IPR036927">
    <property type="entry name" value="Cyt_c_oxase-like_su1_sf"/>
</dbReference>
<feature type="transmembrane region" description="Helical" evidence="1">
    <location>
        <begin position="154"/>
        <end position="179"/>
    </location>
</feature>
<organism evidence="2 3">
    <name type="scientific">Garicola koreensis</name>
    <dbReference type="NCBI Taxonomy" id="1262554"/>
    <lineage>
        <taxon>Bacteria</taxon>
        <taxon>Bacillati</taxon>
        <taxon>Actinomycetota</taxon>
        <taxon>Actinomycetes</taxon>
        <taxon>Micrococcales</taxon>
        <taxon>Micrococcaceae</taxon>
        <taxon>Garicola</taxon>
    </lineage>
</organism>
<keyword evidence="3" id="KW-1185">Reference proteome</keyword>
<name>A0A7W5TNK4_9MICC</name>
<keyword evidence="1" id="KW-0472">Membrane</keyword>
<evidence type="ECO:0000313" key="3">
    <source>
        <dbReference type="Proteomes" id="UP000547528"/>
    </source>
</evidence>
<feature type="transmembrane region" description="Helical" evidence="1">
    <location>
        <begin position="66"/>
        <end position="83"/>
    </location>
</feature>
<feature type="transmembrane region" description="Helical" evidence="1">
    <location>
        <begin position="199"/>
        <end position="216"/>
    </location>
</feature>
<feature type="transmembrane region" description="Helical" evidence="1">
    <location>
        <begin position="32"/>
        <end position="54"/>
    </location>
</feature>
<feature type="transmembrane region" description="Helical" evidence="1">
    <location>
        <begin position="222"/>
        <end position="245"/>
    </location>
</feature>
<feature type="transmembrane region" description="Helical" evidence="1">
    <location>
        <begin position="122"/>
        <end position="142"/>
    </location>
</feature>
<feature type="transmembrane region" description="Helical" evidence="1">
    <location>
        <begin position="296"/>
        <end position="323"/>
    </location>
</feature>
<dbReference type="SUPFAM" id="SSF81442">
    <property type="entry name" value="Cytochrome c oxidase subunit I-like"/>
    <property type="match status" value="1"/>
</dbReference>
<accession>A0A7W5TNK4</accession>